<proteinExistence type="predicted"/>
<accession>A0ABT1T2Y4</accession>
<evidence type="ECO:0000256" key="1">
    <source>
        <dbReference type="SAM" id="Phobius"/>
    </source>
</evidence>
<keyword evidence="1" id="KW-0812">Transmembrane</keyword>
<evidence type="ECO:0000313" key="3">
    <source>
        <dbReference type="Proteomes" id="UP001204376"/>
    </source>
</evidence>
<keyword evidence="3" id="KW-1185">Reference proteome</keyword>
<sequence>MGISEESVNLNFKWHKLSKKTKVFLIICLVFAFSLIRFSFSTEYIGYFAGECGQGMCRSEYKITSDELTIDDTSTDPATNVHKVIKGNFEDLKFNAPLLLLSNIWGSFGCPDCTDGGGYVLGFKFFWIHFSFEFDRDSSPWYYNGATEIIRDRIKKIEQIEASQSNP</sequence>
<dbReference type="EMBL" id="JANHOH010000002">
    <property type="protein sequence ID" value="MCQ6958959.1"/>
    <property type="molecule type" value="Genomic_DNA"/>
</dbReference>
<gene>
    <name evidence="2" type="ORF">NPE20_13370</name>
</gene>
<organism evidence="2 3">
    <name type="scientific">Mucilaginibacter aquariorum</name>
    <dbReference type="NCBI Taxonomy" id="2967225"/>
    <lineage>
        <taxon>Bacteria</taxon>
        <taxon>Pseudomonadati</taxon>
        <taxon>Bacteroidota</taxon>
        <taxon>Sphingobacteriia</taxon>
        <taxon>Sphingobacteriales</taxon>
        <taxon>Sphingobacteriaceae</taxon>
        <taxon>Mucilaginibacter</taxon>
    </lineage>
</organism>
<keyword evidence="1" id="KW-1133">Transmembrane helix</keyword>
<evidence type="ECO:0000313" key="2">
    <source>
        <dbReference type="EMBL" id="MCQ6958959.1"/>
    </source>
</evidence>
<feature type="transmembrane region" description="Helical" evidence="1">
    <location>
        <begin position="23"/>
        <end position="40"/>
    </location>
</feature>
<dbReference type="Proteomes" id="UP001204376">
    <property type="component" value="Unassembled WGS sequence"/>
</dbReference>
<keyword evidence="1" id="KW-0472">Membrane</keyword>
<protein>
    <submittedName>
        <fullName evidence="2">Uncharacterized protein</fullName>
    </submittedName>
</protein>
<name>A0ABT1T2Y4_9SPHI</name>
<dbReference type="RefSeq" id="WP_256539156.1">
    <property type="nucleotide sequence ID" value="NZ_JANHOH010000002.1"/>
</dbReference>
<comment type="caution">
    <text evidence="2">The sequence shown here is derived from an EMBL/GenBank/DDBJ whole genome shotgun (WGS) entry which is preliminary data.</text>
</comment>
<reference evidence="2 3" key="1">
    <citation type="submission" date="2022-07" db="EMBL/GenBank/DDBJ databases">
        <title>Mucilaginibacter sp. JC4.</title>
        <authorList>
            <person name="Le V."/>
            <person name="Ko S.-R."/>
            <person name="Ahn C.-Y."/>
            <person name="Oh H.-M."/>
        </authorList>
    </citation>
    <scope>NUCLEOTIDE SEQUENCE [LARGE SCALE GENOMIC DNA]</scope>
    <source>
        <strain evidence="2 3">JC4</strain>
    </source>
</reference>